<organism evidence="1 2">
    <name type="scientific">Brevibacillus ruminantium</name>
    <dbReference type="NCBI Taxonomy" id="2950604"/>
    <lineage>
        <taxon>Bacteria</taxon>
        <taxon>Bacillati</taxon>
        <taxon>Bacillota</taxon>
        <taxon>Bacilli</taxon>
        <taxon>Bacillales</taxon>
        <taxon>Paenibacillaceae</taxon>
        <taxon>Brevibacillus</taxon>
    </lineage>
</organism>
<dbReference type="PIRSF" id="PIRSF029202">
    <property type="entry name" value="UCP029202"/>
    <property type="match status" value="1"/>
</dbReference>
<dbReference type="Pfam" id="PF09950">
    <property type="entry name" value="Major_capside"/>
    <property type="match status" value="1"/>
</dbReference>
<dbReference type="Proteomes" id="UP001056500">
    <property type="component" value="Chromosome"/>
</dbReference>
<dbReference type="RefSeq" id="WP_251872274.1">
    <property type="nucleotide sequence ID" value="NZ_CP098755.1"/>
</dbReference>
<dbReference type="EMBL" id="CP098755">
    <property type="protein sequence ID" value="USG65170.1"/>
    <property type="molecule type" value="Genomic_DNA"/>
</dbReference>
<keyword evidence="2" id="KW-1185">Reference proteome</keyword>
<sequence length="337" mass="37177">MNLAANQSQRVFEVPGLGSGRMMNDSAIGNGMAFLNAELEKRDPRLHEPLQSVTWTRDIVAKTGGGWVEYSSNYFVDYATTGGNEGGIIGGETNNIPIMQANLNKDVWKVFTWSNILKVPFVDQAKLQNIGRSLDDILDKGIRLNYNKSIDNLVYNGLPVMDVYGLVNNPDIVTSAAPNGASGSSTWQSKTPDEILDDVNSLITETWAASEYDLTGMANHILLPPVQYTYLVNRKVSDAGNISILKYLEENNIARNQGIDLVIAPSRWCTAAGTGGKDRMVAYVNEEDRINFDLPVPLSRVMTQPQVTEMSYMTAYAAQLGQVKVLYDTCIRYMDGI</sequence>
<evidence type="ECO:0000313" key="1">
    <source>
        <dbReference type="EMBL" id="USG65170.1"/>
    </source>
</evidence>
<protein>
    <submittedName>
        <fullName evidence="1">DUF2184 domain-containing protein</fullName>
    </submittedName>
</protein>
<reference evidence="1" key="1">
    <citation type="submission" date="2022-06" db="EMBL/GenBank/DDBJ databases">
        <title>Genome sequencing of Brevibacillus sp. BB3-R1.</title>
        <authorList>
            <person name="Heo J."/>
            <person name="Lee D."/>
            <person name="Won M."/>
            <person name="Han B.-H."/>
            <person name="Hong S.-B."/>
            <person name="Kwon S.-W."/>
        </authorList>
    </citation>
    <scope>NUCLEOTIDE SEQUENCE</scope>
    <source>
        <strain evidence="1">BB3-R1</strain>
    </source>
</reference>
<gene>
    <name evidence="1" type="ORF">NDK47_24105</name>
</gene>
<accession>A0ABY4WH49</accession>
<proteinExistence type="predicted"/>
<name>A0ABY4WH49_9BACL</name>
<evidence type="ECO:0000313" key="2">
    <source>
        <dbReference type="Proteomes" id="UP001056500"/>
    </source>
</evidence>
<dbReference type="InterPro" id="IPR020049">
    <property type="entry name" value="Major_capsid-like"/>
</dbReference>